<keyword evidence="3" id="KW-1185">Reference proteome</keyword>
<feature type="region of interest" description="Disordered" evidence="1">
    <location>
        <begin position="849"/>
        <end position="891"/>
    </location>
</feature>
<evidence type="ECO:0000259" key="2">
    <source>
        <dbReference type="PROSITE" id="PS50105"/>
    </source>
</evidence>
<feature type="compositionally biased region" description="Low complexity" evidence="1">
    <location>
        <begin position="849"/>
        <end position="859"/>
    </location>
</feature>
<feature type="compositionally biased region" description="Low complexity" evidence="1">
    <location>
        <begin position="1117"/>
        <end position="1127"/>
    </location>
</feature>
<feature type="region of interest" description="Disordered" evidence="1">
    <location>
        <begin position="314"/>
        <end position="338"/>
    </location>
</feature>
<name>A0A914KL61_MELIC</name>
<accession>A0A914KL61</accession>
<feature type="region of interest" description="Disordered" evidence="1">
    <location>
        <begin position="946"/>
        <end position="1145"/>
    </location>
</feature>
<dbReference type="InterPro" id="IPR001660">
    <property type="entry name" value="SAM"/>
</dbReference>
<dbReference type="SUPFAM" id="SSF47769">
    <property type="entry name" value="SAM/Pointed domain"/>
    <property type="match status" value="1"/>
</dbReference>
<dbReference type="Gene3D" id="1.10.150.50">
    <property type="entry name" value="Transcription Factor, Ets-1"/>
    <property type="match status" value="1"/>
</dbReference>
<dbReference type="GO" id="GO:0045892">
    <property type="term" value="P:negative regulation of DNA-templated transcription"/>
    <property type="evidence" value="ECO:0007669"/>
    <property type="project" value="TreeGrafter"/>
</dbReference>
<sequence length="1511" mass="163458">MDNLTISTTNKNACKQRDDDDTNKCVSSTLSFILDKICSSSELNTTIKSSNHLPLRFVVATENNQYLASDKNKQGLECSVPSNTPTACVASTTATICSFQSGSTASNRNSPLTTTKNININNSHQVTLRKMSIQPPPVARIAPKSAKPKLIPIHHQVVPSNNENGRNITNLQQQQFPQASMSGISPYSLNPASTKALIQENKTTKTSSTIFSAPSVKINTSKLVEMSSNLGGSSSNNSSNSSSPIIIQTSINSQSSKNISTTTCGSLTTAPKIVFTLKPAPISSIVGGGGIMDNNNKSIRTTISSSSVSPAITTASSTQIQPPPLCITPPKNNKKSPIKRPNQLIATTTTTSNNSTLFEDSSKMSCSSSINSNQFPSSSPLLDSNDLLTNTVNKVASGADISPTNLEEGTSTKTLMSSTSTSSTTSTNLPLTKPKQPKKKAPIKPKILVDEQRKNSVKIQPAVAVPCISPQIFGASPPQAQIASIPMESNVVADTTPTAATICNSTAQQTFPSTGMLLPSNSQFALASSGNLFSNYGTNFVIRQQPSSATPIVNVSGQQQQQPQQFVQIMPQQIFFSPVQQIDSSGQLIQQQQQTLEQSQQQQIQQGISSSPTKAVVASPQTPTTANLMTARNLFFHTGNGLFMPISNPNIIGIPQSQQPQQQTFLPITSTNLTPISSASSKFVVLAAKPSGGSTTNTMPNILPKNSSRGRASTTTATIVSSITTNTTATPSLETTVSSTPSIQQSLVNNANIMLTNQQHGENIFYSNSPHAQYLHQVFMLQQKQQQNLYNNNSFDVGEKKIELGKGGQQQTKPTRVRKKKGSGDTLTADNEIQKHPKIPHFDGTIILQQQQGQQQQQGFDEEENEPPPVLCRGGEITSEPPSSGGGTKSIENVFQKEAKIIREKMFDSNGKKYGPLVHDIDGFKIEEDVEPFPCEHQKLLEKLVIDENVINQRKNKNDATTATTNENGNEEKEEKSLSTSNKNNSSSSAESNTSSSKSKKRQRKQSTSSSEGGVGKDNSSSFSKSPPNRKLKKMSSSKVEDKPAKQGRRRELENLLKMDFGPGKTPFQTSDPDEYAEEVLGGRKRTLALAAEEKSARKSLDRPGSSSKKHDKEKSFSLTSTTSATSNEKPEKNEPRRSDESLEEGCCSYCRRRFSEVGRDKEHEQYCSKECRRMKKYAKKQQQQQKAALLLNEGNNKASSSLIGNEKNASTTTQEINNSATLKIRSSSIQSPPTTNNNSSTPDANKTKTSTAKIMTSPLGSAFSTLQPQSIATNNSTILSNNKWPGTIPATNLNEQIACIAKGFEVQSSSSSGDEQPQIPRPYGAPFNFLPTHQTLFPSQFLPPQSQAFLSGQDLNNFPFLHSQSPPTQIPQQLVPNTTINPFFTPQQQQQQFSRQQNQPIFLQSPINTPTPTGSGGGGGGNGGGEKNVEIEALVAKSIFSWTSEDVSKWVNFVTNSESNGERFIQQEIDGSSLVLLTCEQLQNELKLKLGPAVKLNNALNALKARQPYI</sequence>
<reference evidence="4" key="1">
    <citation type="submission" date="2022-11" db="UniProtKB">
        <authorList>
            <consortium name="WormBaseParasite"/>
        </authorList>
    </citation>
    <scope>IDENTIFICATION</scope>
</reference>
<dbReference type="PANTHER" id="PTHR12247:SF131">
    <property type="entry name" value="LD05287P"/>
    <property type="match status" value="1"/>
</dbReference>
<feature type="compositionally biased region" description="Low complexity" evidence="1">
    <location>
        <begin position="959"/>
        <end position="968"/>
    </location>
</feature>
<feature type="compositionally biased region" description="Basic and acidic residues" evidence="1">
    <location>
        <begin position="1039"/>
        <end position="1057"/>
    </location>
</feature>
<feature type="compositionally biased region" description="Low complexity" evidence="1">
    <location>
        <begin position="411"/>
        <end position="427"/>
    </location>
</feature>
<feature type="region of interest" description="Disordered" evidence="1">
    <location>
        <begin position="1223"/>
        <end position="1251"/>
    </location>
</feature>
<dbReference type="GO" id="GO:0005634">
    <property type="term" value="C:nucleus"/>
    <property type="evidence" value="ECO:0007669"/>
    <property type="project" value="TreeGrafter"/>
</dbReference>
<evidence type="ECO:0000256" key="1">
    <source>
        <dbReference type="SAM" id="MobiDB-lite"/>
    </source>
</evidence>
<proteinExistence type="predicted"/>
<feature type="region of interest" description="Disordered" evidence="1">
    <location>
        <begin position="1406"/>
        <end position="1428"/>
    </location>
</feature>
<protein>
    <submittedName>
        <fullName evidence="4">SAM domain-containing protein</fullName>
    </submittedName>
</protein>
<dbReference type="InterPro" id="IPR013761">
    <property type="entry name" value="SAM/pointed_sf"/>
</dbReference>
<dbReference type="PANTHER" id="PTHR12247">
    <property type="entry name" value="POLYCOMB GROUP PROTEIN"/>
    <property type="match status" value="1"/>
</dbReference>
<feature type="compositionally biased region" description="Basic and acidic residues" evidence="1">
    <location>
        <begin position="1129"/>
        <end position="1141"/>
    </location>
</feature>
<dbReference type="Proteomes" id="UP000887563">
    <property type="component" value="Unplaced"/>
</dbReference>
<dbReference type="GO" id="GO:0003682">
    <property type="term" value="F:chromatin binding"/>
    <property type="evidence" value="ECO:0007669"/>
    <property type="project" value="TreeGrafter"/>
</dbReference>
<dbReference type="InterPro" id="IPR050548">
    <property type="entry name" value="PcG_chromatin_remod_factors"/>
</dbReference>
<dbReference type="PROSITE" id="PS50105">
    <property type="entry name" value="SAM_DOMAIN"/>
    <property type="match status" value="1"/>
</dbReference>
<feature type="domain" description="SAM" evidence="2">
    <location>
        <begin position="1443"/>
        <end position="1507"/>
    </location>
</feature>
<feature type="compositionally biased region" description="Low complexity" evidence="1">
    <location>
        <begin position="1227"/>
        <end position="1243"/>
    </location>
</feature>
<dbReference type="WBParaSite" id="Minc3s00038g02193">
    <property type="protein sequence ID" value="Minc3s00038g02193"/>
    <property type="gene ID" value="Minc3s00038g02193"/>
</dbReference>
<feature type="compositionally biased region" description="Gly residues" evidence="1">
    <location>
        <begin position="1415"/>
        <end position="1427"/>
    </location>
</feature>
<feature type="region of interest" description="Disordered" evidence="1">
    <location>
        <begin position="399"/>
        <end position="442"/>
    </location>
</feature>
<feature type="compositionally biased region" description="Basic and acidic residues" evidence="1">
    <location>
        <begin position="1092"/>
        <end position="1102"/>
    </location>
</feature>
<feature type="compositionally biased region" description="Polar residues" evidence="1">
    <location>
        <begin position="1018"/>
        <end position="1027"/>
    </location>
</feature>
<feature type="region of interest" description="Disordered" evidence="1">
    <location>
        <begin position="802"/>
        <end position="832"/>
    </location>
</feature>
<organism evidence="3 4">
    <name type="scientific">Meloidogyne incognita</name>
    <name type="common">Southern root-knot nematode worm</name>
    <name type="synonym">Oxyuris incognita</name>
    <dbReference type="NCBI Taxonomy" id="6306"/>
    <lineage>
        <taxon>Eukaryota</taxon>
        <taxon>Metazoa</taxon>
        <taxon>Ecdysozoa</taxon>
        <taxon>Nematoda</taxon>
        <taxon>Chromadorea</taxon>
        <taxon>Rhabditida</taxon>
        <taxon>Tylenchina</taxon>
        <taxon>Tylenchomorpha</taxon>
        <taxon>Tylenchoidea</taxon>
        <taxon>Meloidogynidae</taxon>
        <taxon>Meloidogyninae</taxon>
        <taxon>Meloidogyne</taxon>
        <taxon>Meloidogyne incognita group</taxon>
    </lineage>
</organism>
<evidence type="ECO:0000313" key="4">
    <source>
        <dbReference type="WBParaSite" id="Minc3s00038g02193"/>
    </source>
</evidence>
<dbReference type="GO" id="GO:0042393">
    <property type="term" value="F:histone binding"/>
    <property type="evidence" value="ECO:0007669"/>
    <property type="project" value="TreeGrafter"/>
</dbReference>
<evidence type="ECO:0000313" key="3">
    <source>
        <dbReference type="Proteomes" id="UP000887563"/>
    </source>
</evidence>
<feature type="compositionally biased region" description="Low complexity" evidence="1">
    <location>
        <begin position="978"/>
        <end position="997"/>
    </location>
</feature>